<name>A0A0A9EX42_ARUDO</name>
<feature type="compositionally biased region" description="Low complexity" evidence="1">
    <location>
        <begin position="50"/>
        <end position="62"/>
    </location>
</feature>
<dbReference type="AlphaFoldDB" id="A0A0A9EX42"/>
<dbReference type="EMBL" id="GBRH01193269">
    <property type="protein sequence ID" value="JAE04627.1"/>
    <property type="molecule type" value="Transcribed_RNA"/>
</dbReference>
<accession>A0A0A9EX42</accession>
<sequence>MAVPGVEWAIWELMGTGTERARRKAASLGRICRRWAAASAADGERSNGCPAASVVPPAMMAS</sequence>
<proteinExistence type="predicted"/>
<feature type="region of interest" description="Disordered" evidence="1">
    <location>
        <begin position="41"/>
        <end position="62"/>
    </location>
</feature>
<protein>
    <submittedName>
        <fullName evidence="2">Uncharacterized protein</fullName>
    </submittedName>
</protein>
<reference evidence="2" key="1">
    <citation type="submission" date="2014-09" db="EMBL/GenBank/DDBJ databases">
        <authorList>
            <person name="Magalhaes I.L.F."/>
            <person name="Oliveira U."/>
            <person name="Santos F.R."/>
            <person name="Vidigal T.H.D.A."/>
            <person name="Brescovit A.D."/>
            <person name="Santos A.J."/>
        </authorList>
    </citation>
    <scope>NUCLEOTIDE SEQUENCE</scope>
    <source>
        <tissue evidence="2">Shoot tissue taken approximately 20 cm above the soil surface</tissue>
    </source>
</reference>
<evidence type="ECO:0000256" key="1">
    <source>
        <dbReference type="SAM" id="MobiDB-lite"/>
    </source>
</evidence>
<organism evidence="2">
    <name type="scientific">Arundo donax</name>
    <name type="common">Giant reed</name>
    <name type="synonym">Donax arundinaceus</name>
    <dbReference type="NCBI Taxonomy" id="35708"/>
    <lineage>
        <taxon>Eukaryota</taxon>
        <taxon>Viridiplantae</taxon>
        <taxon>Streptophyta</taxon>
        <taxon>Embryophyta</taxon>
        <taxon>Tracheophyta</taxon>
        <taxon>Spermatophyta</taxon>
        <taxon>Magnoliopsida</taxon>
        <taxon>Liliopsida</taxon>
        <taxon>Poales</taxon>
        <taxon>Poaceae</taxon>
        <taxon>PACMAD clade</taxon>
        <taxon>Arundinoideae</taxon>
        <taxon>Arundineae</taxon>
        <taxon>Arundo</taxon>
    </lineage>
</organism>
<reference evidence="2" key="2">
    <citation type="journal article" date="2015" name="Data Brief">
        <title>Shoot transcriptome of the giant reed, Arundo donax.</title>
        <authorList>
            <person name="Barrero R.A."/>
            <person name="Guerrero F.D."/>
            <person name="Moolhuijzen P."/>
            <person name="Goolsby J.A."/>
            <person name="Tidwell J."/>
            <person name="Bellgard S.E."/>
            <person name="Bellgard M.I."/>
        </authorList>
    </citation>
    <scope>NUCLEOTIDE SEQUENCE</scope>
    <source>
        <tissue evidence="2">Shoot tissue taken approximately 20 cm above the soil surface</tissue>
    </source>
</reference>
<evidence type="ECO:0000313" key="2">
    <source>
        <dbReference type="EMBL" id="JAE04627.1"/>
    </source>
</evidence>